<sequence length="237" mass="27790">MTSSLHLAAFFSMIYIKYDIFINGLESIYRKDVNKHHMFRIRYHGKGSEEQTQYWNDQFDFFLSESFQQTEQFKNSLELCPEVIAFTAPEIPRISAALMARYEELDDNYYICYLSVLLEYRKYGLASSLLNAMILEALDSGVEHVTLHVNIKNENALRLYKKCGFRCNKYESDYYIETEDLYSDGYYMILTTSHIRSPSLVCRKPKAVIIPPDIEATYTAQCTKNAEIKQHNFVELF</sequence>
<dbReference type="InterPro" id="IPR016181">
    <property type="entry name" value="Acyl_CoA_acyltransferase"/>
</dbReference>
<comment type="catalytic activity">
    <reaction evidence="5">
        <text>N-terminal L-methionyl-L-tyrosyl-[protein] + acetyl-CoA = N-terminal N(alpha)-acetyl-L-methionyl-L-tyrosyl-[protein] + CoA + H(+)</text>
        <dbReference type="Rhea" id="RHEA:50532"/>
        <dbReference type="Rhea" id="RHEA-COMP:12717"/>
        <dbReference type="Rhea" id="RHEA-COMP:12718"/>
        <dbReference type="ChEBI" id="CHEBI:15378"/>
        <dbReference type="ChEBI" id="CHEBI:57287"/>
        <dbReference type="ChEBI" id="CHEBI:57288"/>
        <dbReference type="ChEBI" id="CHEBI:133384"/>
        <dbReference type="ChEBI" id="CHEBI:133385"/>
        <dbReference type="EC" id="2.3.1.258"/>
    </reaction>
</comment>
<reference evidence="13" key="1">
    <citation type="submission" date="2021-02" db="EMBL/GenBank/DDBJ databases">
        <authorList>
            <person name="Nowell W R."/>
        </authorList>
    </citation>
    <scope>NUCLEOTIDE SEQUENCE</scope>
</reference>
<evidence type="ECO:0000259" key="12">
    <source>
        <dbReference type="PROSITE" id="PS51186"/>
    </source>
</evidence>
<dbReference type="GO" id="GO:0007064">
    <property type="term" value="P:mitotic sister chromatid cohesion"/>
    <property type="evidence" value="ECO:0007669"/>
    <property type="project" value="TreeGrafter"/>
</dbReference>
<evidence type="ECO:0000256" key="10">
    <source>
        <dbReference type="ARBA" id="ARBA00049103"/>
    </source>
</evidence>
<dbReference type="InterPro" id="IPR051556">
    <property type="entry name" value="N-term/lysine_N-AcTrnsfr"/>
</dbReference>
<name>A0A813WNQ2_9BILA</name>
<proteinExistence type="predicted"/>
<evidence type="ECO:0000256" key="5">
    <source>
        <dbReference type="ARBA" id="ARBA00048335"/>
    </source>
</evidence>
<dbReference type="Proteomes" id="UP000663829">
    <property type="component" value="Unassembled WGS sequence"/>
</dbReference>
<evidence type="ECO:0000256" key="2">
    <source>
        <dbReference type="ARBA" id="ARBA00023315"/>
    </source>
</evidence>
<keyword evidence="1" id="KW-0808">Transferase</keyword>
<evidence type="ECO:0000313" key="14">
    <source>
        <dbReference type="EMBL" id="CAF1020712.1"/>
    </source>
</evidence>
<dbReference type="AlphaFoldDB" id="A0A813WNQ2"/>
<comment type="catalytic activity">
    <reaction evidence="10">
        <text>N-terminal L-methionyl-L-leucyl-[protein] + acetyl-CoA = N-terminal N(alpha)-acetyl-L-methionyl-L-leucyl-[protein] + CoA + H(+)</text>
        <dbReference type="Rhea" id="RHEA:50520"/>
        <dbReference type="Rhea" id="RHEA-COMP:12711"/>
        <dbReference type="Rhea" id="RHEA-COMP:12712"/>
        <dbReference type="ChEBI" id="CHEBI:15378"/>
        <dbReference type="ChEBI" id="CHEBI:57287"/>
        <dbReference type="ChEBI" id="CHEBI:57288"/>
        <dbReference type="ChEBI" id="CHEBI:133377"/>
        <dbReference type="ChEBI" id="CHEBI:133378"/>
        <dbReference type="EC" id="2.3.1.258"/>
    </reaction>
</comment>
<evidence type="ECO:0000256" key="6">
    <source>
        <dbReference type="ARBA" id="ARBA00048490"/>
    </source>
</evidence>
<dbReference type="GO" id="GO:0031415">
    <property type="term" value="C:NatA complex"/>
    <property type="evidence" value="ECO:0007669"/>
    <property type="project" value="TreeGrafter"/>
</dbReference>
<evidence type="ECO:0000313" key="13">
    <source>
        <dbReference type="EMBL" id="CAF0854969.1"/>
    </source>
</evidence>
<dbReference type="GO" id="GO:0120518">
    <property type="term" value="F:protein N-terminal-methionine acetyltransferase activity"/>
    <property type="evidence" value="ECO:0007669"/>
    <property type="project" value="UniProtKB-EC"/>
</dbReference>
<evidence type="ECO:0000256" key="3">
    <source>
        <dbReference type="ARBA" id="ARBA00039121"/>
    </source>
</evidence>
<dbReference type="PROSITE" id="PS51186">
    <property type="entry name" value="GNAT"/>
    <property type="match status" value="1"/>
</dbReference>
<dbReference type="EMBL" id="CAJNOQ010000958">
    <property type="protein sequence ID" value="CAF0854969.1"/>
    <property type="molecule type" value="Genomic_DNA"/>
</dbReference>
<dbReference type="InterPro" id="IPR000182">
    <property type="entry name" value="GNAT_dom"/>
</dbReference>
<evidence type="ECO:0000256" key="4">
    <source>
        <dbReference type="ARBA" id="ARBA00048251"/>
    </source>
</evidence>
<evidence type="ECO:0000256" key="11">
    <source>
        <dbReference type="ARBA" id="ARBA00049454"/>
    </source>
</evidence>
<dbReference type="PANTHER" id="PTHR42919:SF8">
    <property type="entry name" value="N-ALPHA-ACETYLTRANSFERASE 50"/>
    <property type="match status" value="1"/>
</dbReference>
<comment type="catalytic activity">
    <reaction evidence="7">
        <text>N-terminal L-methionyl-L-lysyl-[protein] + acetyl-CoA = N-terminal N(alpha)-acetyl-L-methionyl-L-lysyl-[protein] + CoA + H(+)</text>
        <dbReference type="Rhea" id="RHEA:50580"/>
        <dbReference type="Rhea" id="RHEA-COMP:12734"/>
        <dbReference type="Rhea" id="RHEA-COMP:12735"/>
        <dbReference type="ChEBI" id="CHEBI:15378"/>
        <dbReference type="ChEBI" id="CHEBI:57287"/>
        <dbReference type="ChEBI" id="CHEBI:57288"/>
        <dbReference type="ChEBI" id="CHEBI:133406"/>
        <dbReference type="ChEBI" id="CHEBI:133407"/>
        <dbReference type="EC" id="2.3.1.258"/>
    </reaction>
</comment>
<feature type="domain" description="N-acetyltransferase" evidence="12">
    <location>
        <begin position="39"/>
        <end position="193"/>
    </location>
</feature>
<dbReference type="EMBL" id="CAJNOK010006980">
    <property type="protein sequence ID" value="CAF1020712.1"/>
    <property type="molecule type" value="Genomic_DNA"/>
</dbReference>
<organism evidence="13 17">
    <name type="scientific">Didymodactylos carnosus</name>
    <dbReference type="NCBI Taxonomy" id="1234261"/>
    <lineage>
        <taxon>Eukaryota</taxon>
        <taxon>Metazoa</taxon>
        <taxon>Spiralia</taxon>
        <taxon>Gnathifera</taxon>
        <taxon>Rotifera</taxon>
        <taxon>Eurotatoria</taxon>
        <taxon>Bdelloidea</taxon>
        <taxon>Philodinida</taxon>
        <taxon>Philodinidae</taxon>
        <taxon>Didymodactylos</taxon>
    </lineage>
</organism>
<gene>
    <name evidence="13" type="ORF">GPM918_LOCUS6278</name>
    <name evidence="14" type="ORF">OVA965_LOCUS15491</name>
    <name evidence="15" type="ORF">SRO942_LOCUS6278</name>
    <name evidence="16" type="ORF">TMI583_LOCUS15502</name>
</gene>
<evidence type="ECO:0000313" key="16">
    <source>
        <dbReference type="EMBL" id="CAF3789418.1"/>
    </source>
</evidence>
<dbReference type="Gene3D" id="3.40.630.30">
    <property type="match status" value="1"/>
</dbReference>
<evidence type="ECO:0000256" key="7">
    <source>
        <dbReference type="ARBA" id="ARBA00048618"/>
    </source>
</evidence>
<protein>
    <recommendedName>
        <fullName evidence="3">N-terminal methionine N(alpha)-acetyltransferase NatE</fullName>
        <ecNumber evidence="3">2.3.1.258</ecNumber>
    </recommendedName>
</protein>
<comment type="catalytic activity">
    <reaction evidence="8">
        <text>N-terminal L-methionyl-L-valyl-[protein] + acetyl-CoA = N-terminal N(alpha)-acetyl-L-methionyl-L-valyl-[protein] + CoA + H(+)</text>
        <dbReference type="Rhea" id="RHEA:50572"/>
        <dbReference type="Rhea" id="RHEA-COMP:12730"/>
        <dbReference type="Rhea" id="RHEA-COMP:12731"/>
        <dbReference type="ChEBI" id="CHEBI:15378"/>
        <dbReference type="ChEBI" id="CHEBI:57287"/>
        <dbReference type="ChEBI" id="CHEBI:57288"/>
        <dbReference type="ChEBI" id="CHEBI:133402"/>
        <dbReference type="ChEBI" id="CHEBI:133403"/>
        <dbReference type="EC" id="2.3.1.258"/>
    </reaction>
</comment>
<dbReference type="Pfam" id="PF00583">
    <property type="entry name" value="Acetyltransf_1"/>
    <property type="match status" value="1"/>
</dbReference>
<evidence type="ECO:0000256" key="1">
    <source>
        <dbReference type="ARBA" id="ARBA00022679"/>
    </source>
</evidence>
<dbReference type="EMBL" id="CAJOBC010000958">
    <property type="protein sequence ID" value="CAF3642742.1"/>
    <property type="molecule type" value="Genomic_DNA"/>
</dbReference>
<comment type="caution">
    <text evidence="13">The sequence shown here is derived from an EMBL/GenBank/DDBJ whole genome shotgun (WGS) entry which is preliminary data.</text>
</comment>
<dbReference type="Proteomes" id="UP000677228">
    <property type="component" value="Unassembled WGS sequence"/>
</dbReference>
<keyword evidence="17" id="KW-1185">Reference proteome</keyword>
<dbReference type="Proteomes" id="UP000682733">
    <property type="component" value="Unassembled WGS sequence"/>
</dbReference>
<dbReference type="OrthoDB" id="47374at2759"/>
<comment type="catalytic activity">
    <reaction evidence="11">
        <text>N-terminal L-methionyl-L-threonyl-[protein] + acetyl-CoA = N-terminal N(alpha)-acetyl-L-methionyl-L-threonyl-[protein] + CoA + H(+)</text>
        <dbReference type="Rhea" id="RHEA:50576"/>
        <dbReference type="Rhea" id="RHEA-COMP:12732"/>
        <dbReference type="Rhea" id="RHEA-COMP:12733"/>
        <dbReference type="ChEBI" id="CHEBI:15378"/>
        <dbReference type="ChEBI" id="CHEBI:57287"/>
        <dbReference type="ChEBI" id="CHEBI:57288"/>
        <dbReference type="ChEBI" id="CHEBI:133404"/>
        <dbReference type="ChEBI" id="CHEBI:133405"/>
        <dbReference type="EC" id="2.3.1.258"/>
    </reaction>
</comment>
<dbReference type="PANTHER" id="PTHR42919">
    <property type="entry name" value="N-ALPHA-ACETYLTRANSFERASE"/>
    <property type="match status" value="1"/>
</dbReference>
<evidence type="ECO:0000313" key="17">
    <source>
        <dbReference type="Proteomes" id="UP000663829"/>
    </source>
</evidence>
<accession>A0A813WNQ2</accession>
<evidence type="ECO:0000313" key="15">
    <source>
        <dbReference type="EMBL" id="CAF3642742.1"/>
    </source>
</evidence>
<dbReference type="CDD" id="cd04301">
    <property type="entry name" value="NAT_SF"/>
    <property type="match status" value="1"/>
</dbReference>
<dbReference type="EC" id="2.3.1.258" evidence="3"/>
<comment type="catalytic activity">
    <reaction evidence="4">
        <text>N-terminal L-methionyl-L-seryl-[protein] + acetyl-CoA = N-terminal N(alpha)-acetyl-L-methionyl-L-seryl-[protein] + CoA + H(+)</text>
        <dbReference type="Rhea" id="RHEA:50568"/>
        <dbReference type="Rhea" id="RHEA-COMP:12728"/>
        <dbReference type="Rhea" id="RHEA-COMP:12729"/>
        <dbReference type="ChEBI" id="CHEBI:15378"/>
        <dbReference type="ChEBI" id="CHEBI:57287"/>
        <dbReference type="ChEBI" id="CHEBI:57288"/>
        <dbReference type="ChEBI" id="CHEBI:133400"/>
        <dbReference type="ChEBI" id="CHEBI:133401"/>
        <dbReference type="EC" id="2.3.1.258"/>
    </reaction>
</comment>
<dbReference type="Proteomes" id="UP000681722">
    <property type="component" value="Unassembled WGS sequence"/>
</dbReference>
<comment type="catalytic activity">
    <reaction evidence="9">
        <text>N-terminal L-methionyl-L-alanyl-[protein] + acetyl-CoA = N-terminal N(alpha)-acetyl-L-methionyl-L-alanyl-[protein] + CoA + H(+)</text>
        <dbReference type="Rhea" id="RHEA:50564"/>
        <dbReference type="Rhea" id="RHEA-COMP:12726"/>
        <dbReference type="Rhea" id="RHEA-COMP:12727"/>
        <dbReference type="ChEBI" id="CHEBI:15378"/>
        <dbReference type="ChEBI" id="CHEBI:57287"/>
        <dbReference type="ChEBI" id="CHEBI:57288"/>
        <dbReference type="ChEBI" id="CHEBI:133398"/>
        <dbReference type="ChEBI" id="CHEBI:133399"/>
        <dbReference type="EC" id="2.3.1.258"/>
    </reaction>
</comment>
<evidence type="ECO:0000256" key="8">
    <source>
        <dbReference type="ARBA" id="ARBA00048799"/>
    </source>
</evidence>
<keyword evidence="2" id="KW-0012">Acyltransferase</keyword>
<comment type="catalytic activity">
    <reaction evidence="6">
        <text>N-terminal L-methionyl-L-phenylalanyl-[protein] + acetyl-CoA = N-terminal N(alpha)-acetyl-L-methionyl-L-phenylalanyl-[protein] + CoA + H(+)</text>
        <dbReference type="Rhea" id="RHEA:50528"/>
        <dbReference type="Rhea" id="RHEA-COMP:12715"/>
        <dbReference type="Rhea" id="RHEA-COMP:12716"/>
        <dbReference type="ChEBI" id="CHEBI:15378"/>
        <dbReference type="ChEBI" id="CHEBI:57287"/>
        <dbReference type="ChEBI" id="CHEBI:57288"/>
        <dbReference type="ChEBI" id="CHEBI:133382"/>
        <dbReference type="ChEBI" id="CHEBI:133383"/>
        <dbReference type="EC" id="2.3.1.258"/>
    </reaction>
</comment>
<evidence type="ECO:0000256" key="9">
    <source>
        <dbReference type="ARBA" id="ARBA00049002"/>
    </source>
</evidence>
<dbReference type="SUPFAM" id="SSF55729">
    <property type="entry name" value="Acyl-CoA N-acyltransferases (Nat)"/>
    <property type="match status" value="1"/>
</dbReference>
<dbReference type="EMBL" id="CAJOBA010006991">
    <property type="protein sequence ID" value="CAF3789418.1"/>
    <property type="molecule type" value="Genomic_DNA"/>
</dbReference>